<feature type="domain" description="F-box" evidence="2">
    <location>
        <begin position="304"/>
        <end position="344"/>
    </location>
</feature>
<evidence type="ECO:0000313" key="3">
    <source>
        <dbReference type="EMBL" id="OCK80433.1"/>
    </source>
</evidence>
<dbReference type="EMBL" id="KV744960">
    <property type="protein sequence ID" value="OCK80433.1"/>
    <property type="molecule type" value="Genomic_DNA"/>
</dbReference>
<name>A0A8E2JFC3_9PEZI</name>
<dbReference type="InterPro" id="IPR001810">
    <property type="entry name" value="F-box_dom"/>
</dbReference>
<dbReference type="SUPFAM" id="SSF69322">
    <property type="entry name" value="Tricorn protease domain 2"/>
    <property type="match status" value="1"/>
</dbReference>
<protein>
    <recommendedName>
        <fullName evidence="2">F-box domain-containing protein</fullName>
    </recommendedName>
</protein>
<accession>A0A8E2JFC3</accession>
<feature type="compositionally biased region" description="Basic residues" evidence="1">
    <location>
        <begin position="52"/>
        <end position="65"/>
    </location>
</feature>
<dbReference type="Pfam" id="PF12937">
    <property type="entry name" value="F-box-like"/>
    <property type="match status" value="1"/>
</dbReference>
<evidence type="ECO:0000256" key="1">
    <source>
        <dbReference type="SAM" id="MobiDB-lite"/>
    </source>
</evidence>
<dbReference type="Proteomes" id="UP000250266">
    <property type="component" value="Unassembled WGS sequence"/>
</dbReference>
<dbReference type="InterPro" id="IPR036047">
    <property type="entry name" value="F-box-like_dom_sf"/>
</dbReference>
<feature type="region of interest" description="Disordered" evidence="1">
    <location>
        <begin position="1"/>
        <end position="72"/>
    </location>
</feature>
<dbReference type="SUPFAM" id="SSF81383">
    <property type="entry name" value="F-box domain"/>
    <property type="match status" value="1"/>
</dbReference>
<proteinExistence type="predicted"/>
<dbReference type="OrthoDB" id="1689567at2759"/>
<evidence type="ECO:0000313" key="4">
    <source>
        <dbReference type="Proteomes" id="UP000250266"/>
    </source>
</evidence>
<reference evidence="3 4" key="1">
    <citation type="journal article" date="2016" name="Nat. Commun.">
        <title>Ectomycorrhizal ecology is imprinted in the genome of the dominant symbiotic fungus Cenococcum geophilum.</title>
        <authorList>
            <consortium name="DOE Joint Genome Institute"/>
            <person name="Peter M."/>
            <person name="Kohler A."/>
            <person name="Ohm R.A."/>
            <person name="Kuo A."/>
            <person name="Krutzmann J."/>
            <person name="Morin E."/>
            <person name="Arend M."/>
            <person name="Barry K.W."/>
            <person name="Binder M."/>
            <person name="Choi C."/>
            <person name="Clum A."/>
            <person name="Copeland A."/>
            <person name="Grisel N."/>
            <person name="Haridas S."/>
            <person name="Kipfer T."/>
            <person name="LaButti K."/>
            <person name="Lindquist E."/>
            <person name="Lipzen A."/>
            <person name="Maire R."/>
            <person name="Meier B."/>
            <person name="Mihaltcheva S."/>
            <person name="Molinier V."/>
            <person name="Murat C."/>
            <person name="Poggeler S."/>
            <person name="Quandt C.A."/>
            <person name="Sperisen C."/>
            <person name="Tritt A."/>
            <person name="Tisserant E."/>
            <person name="Crous P.W."/>
            <person name="Henrissat B."/>
            <person name="Nehls U."/>
            <person name="Egli S."/>
            <person name="Spatafora J.W."/>
            <person name="Grigoriev I.V."/>
            <person name="Martin F.M."/>
        </authorList>
    </citation>
    <scope>NUCLEOTIDE SEQUENCE [LARGE SCALE GENOMIC DNA]</scope>
    <source>
        <strain evidence="3 4">CBS 459.81</strain>
    </source>
</reference>
<sequence length="1063" mass="116903">MRSSDVNNEQVSPPDDDKDNASSGKRSEGRRHVFTSSLQNSRTDSSTSIRPTQRRVTHSAQHRRANFSIRRERPRISFHRVLSSLFTGGATATTPSQLRSRTGSSASDLLSCSGPNAHDSLQSLELISPGTFIFSGPSLRSANSSSLGNETSRVPSQSSLNVMGNGSHLNVDMRCDTQKANSETNSNDSGSFMEDGILEPFLYCNITRSMSDVLLGVSSPIEEMDDPISEDANEESHVLSDSAPLGPTGQIPYQLAPLLPPPVLLTLLYYLDFATYKSMRLTCRSWFHGLKLVAPPKFPASYNLPNEIIQHVYDHLGPTDFNAARHTCRSWMIASLDRSLLVSMLKRGSWWSSAEHDIRRRRQITARDPSAQASEEWFLSTLLSRECALAPNWTGNGLVSLAAQNEKYQDPLVETARTDFGDLANGYAGPEGRHSGGLVITVSVCGRFLLVAEGGMIYIYELVNNDLRPLTSVVCPRRVLAMSMDATSHRFAIAALLDGRMGLVCDLHLGREPDGDSLAMPTGIGMNSEHHAYRYKSKASIFTSGLSGNYNNVNTEDRDAATHDSSMNWNTDIDVDEQVPEMFNTVDLQADSQGVSLHGTNNPRNYDRNRINRNWNLRLRGRPSIVKNDGGHGPFSQESEGIALETGPRSIYRHLCSDDDPPRSVSICPQRRCVAFGCSAGIELHWVDALTGQDLNRWFPLTAPSDFLYFLPPRPGVDSAKKLRLISSAAHPSDRPSICRRFFSSRPALSLFWSSFGFENRGPTHGGGVANCDHFRAVPLSDGYHVLFTDPNSSKLFLGSDAPLGGPTKLLRKILLVPPEQDDIPRLYTTAADLGWGARIVVAYGDTVVLYSVPPDVFALSKLDQKAESLDVYPSSSFTTSDETRDCWINWWPERDAPHHPVWPLAVRGTVIGTVDGLVELAIYTKPDLTIWAFGLDGRARTWQVDSGQRPILVAKRNIGRDGIVNDTQEVDADGDVVMADVEMDGERSIGLDGHDSLLLQRIPRALHVDNDKFVDFLDLSSGEAWYDQDGDIVMYDAENGSPVGWAAEDTMVQRAGGGDSGS</sequence>
<feature type="domain" description="F-box" evidence="2">
    <location>
        <begin position="259"/>
        <end position="300"/>
    </location>
</feature>
<feature type="compositionally biased region" description="Polar residues" evidence="1">
    <location>
        <begin position="1"/>
        <end position="11"/>
    </location>
</feature>
<dbReference type="SMART" id="SM00256">
    <property type="entry name" value="FBOX"/>
    <property type="match status" value="2"/>
</dbReference>
<feature type="compositionally biased region" description="Polar residues" evidence="1">
    <location>
        <begin position="34"/>
        <end position="51"/>
    </location>
</feature>
<keyword evidence="4" id="KW-1185">Reference proteome</keyword>
<gene>
    <name evidence="3" type="ORF">K432DRAFT_443170</name>
</gene>
<evidence type="ECO:0000259" key="2">
    <source>
        <dbReference type="SMART" id="SM00256"/>
    </source>
</evidence>
<organism evidence="3 4">
    <name type="scientific">Lepidopterella palustris CBS 459.81</name>
    <dbReference type="NCBI Taxonomy" id="1314670"/>
    <lineage>
        <taxon>Eukaryota</taxon>
        <taxon>Fungi</taxon>
        <taxon>Dikarya</taxon>
        <taxon>Ascomycota</taxon>
        <taxon>Pezizomycotina</taxon>
        <taxon>Dothideomycetes</taxon>
        <taxon>Pleosporomycetidae</taxon>
        <taxon>Mytilinidiales</taxon>
        <taxon>Argynnaceae</taxon>
        <taxon>Lepidopterella</taxon>
    </lineage>
</organism>
<dbReference type="AlphaFoldDB" id="A0A8E2JFC3"/>